<sequence length="99" mass="10775">MNSLLKKFGRKADEMMRMCIAMATFGLSLSKISDLANTHMPPQKLITTCRFIARNEIFGDVQSSIIADMAIINSGKCSGGAYMHLAINLHVAMSFCGSV</sequence>
<gene>
    <name evidence="1" type="ORF">L2E82_12445</name>
</gene>
<accession>A0ACB9GG32</accession>
<proteinExistence type="predicted"/>
<dbReference type="Proteomes" id="UP001055811">
    <property type="component" value="Linkage Group LG02"/>
</dbReference>
<evidence type="ECO:0000313" key="1">
    <source>
        <dbReference type="EMBL" id="KAI3782400.1"/>
    </source>
</evidence>
<reference evidence="1 2" key="2">
    <citation type="journal article" date="2022" name="Mol. Ecol. Resour.">
        <title>The genomes of chicory, endive, great burdock and yacon provide insights into Asteraceae paleo-polyploidization history and plant inulin production.</title>
        <authorList>
            <person name="Fan W."/>
            <person name="Wang S."/>
            <person name="Wang H."/>
            <person name="Wang A."/>
            <person name="Jiang F."/>
            <person name="Liu H."/>
            <person name="Zhao H."/>
            <person name="Xu D."/>
            <person name="Zhang Y."/>
        </authorList>
    </citation>
    <scope>NUCLEOTIDE SEQUENCE [LARGE SCALE GENOMIC DNA]</scope>
    <source>
        <strain evidence="2">cv. Punajuju</strain>
        <tissue evidence="1">Leaves</tissue>
    </source>
</reference>
<comment type="caution">
    <text evidence="1">The sequence shown here is derived from an EMBL/GenBank/DDBJ whole genome shotgun (WGS) entry which is preliminary data.</text>
</comment>
<name>A0ACB9GG32_CICIN</name>
<dbReference type="EMBL" id="CM042010">
    <property type="protein sequence ID" value="KAI3782400.1"/>
    <property type="molecule type" value="Genomic_DNA"/>
</dbReference>
<reference evidence="2" key="1">
    <citation type="journal article" date="2022" name="Mol. Ecol. Resour.">
        <title>The genomes of chicory, endive, great burdock and yacon provide insights into Asteraceae palaeo-polyploidization history and plant inulin production.</title>
        <authorList>
            <person name="Fan W."/>
            <person name="Wang S."/>
            <person name="Wang H."/>
            <person name="Wang A."/>
            <person name="Jiang F."/>
            <person name="Liu H."/>
            <person name="Zhao H."/>
            <person name="Xu D."/>
            <person name="Zhang Y."/>
        </authorList>
    </citation>
    <scope>NUCLEOTIDE SEQUENCE [LARGE SCALE GENOMIC DNA]</scope>
    <source>
        <strain evidence="2">cv. Punajuju</strain>
    </source>
</reference>
<protein>
    <submittedName>
        <fullName evidence="1">Uncharacterized protein</fullName>
    </submittedName>
</protein>
<organism evidence="1 2">
    <name type="scientific">Cichorium intybus</name>
    <name type="common">Chicory</name>
    <dbReference type="NCBI Taxonomy" id="13427"/>
    <lineage>
        <taxon>Eukaryota</taxon>
        <taxon>Viridiplantae</taxon>
        <taxon>Streptophyta</taxon>
        <taxon>Embryophyta</taxon>
        <taxon>Tracheophyta</taxon>
        <taxon>Spermatophyta</taxon>
        <taxon>Magnoliopsida</taxon>
        <taxon>eudicotyledons</taxon>
        <taxon>Gunneridae</taxon>
        <taxon>Pentapetalae</taxon>
        <taxon>asterids</taxon>
        <taxon>campanulids</taxon>
        <taxon>Asterales</taxon>
        <taxon>Asteraceae</taxon>
        <taxon>Cichorioideae</taxon>
        <taxon>Cichorieae</taxon>
        <taxon>Cichoriinae</taxon>
        <taxon>Cichorium</taxon>
    </lineage>
</organism>
<keyword evidence="2" id="KW-1185">Reference proteome</keyword>
<evidence type="ECO:0000313" key="2">
    <source>
        <dbReference type="Proteomes" id="UP001055811"/>
    </source>
</evidence>